<dbReference type="PROSITE" id="PS50822">
    <property type="entry name" value="PIWI"/>
    <property type="match status" value="1"/>
</dbReference>
<dbReference type="InterPro" id="IPR012337">
    <property type="entry name" value="RNaseH-like_sf"/>
</dbReference>
<dbReference type="CDD" id="cd04658">
    <property type="entry name" value="Piwi_piwi-like_Euk"/>
    <property type="match status" value="1"/>
</dbReference>
<evidence type="ECO:0000256" key="1">
    <source>
        <dbReference type="ARBA" id="ARBA00004496"/>
    </source>
</evidence>
<feature type="region of interest" description="Disordered" evidence="8">
    <location>
        <begin position="1"/>
        <end position="66"/>
    </location>
</feature>
<dbReference type="SMART" id="SM00949">
    <property type="entry name" value="PAZ"/>
    <property type="match status" value="1"/>
</dbReference>
<keyword evidence="5" id="KW-0694">RNA-binding</keyword>
<dbReference type="InterPro" id="IPR003165">
    <property type="entry name" value="Piwi"/>
</dbReference>
<evidence type="ECO:0000256" key="3">
    <source>
        <dbReference type="ARBA" id="ARBA00022490"/>
    </source>
</evidence>
<dbReference type="SUPFAM" id="SSF101690">
    <property type="entry name" value="PAZ domain"/>
    <property type="match status" value="1"/>
</dbReference>
<dbReference type="CDD" id="cd02845">
    <property type="entry name" value="PAZ_piwi_like"/>
    <property type="match status" value="1"/>
</dbReference>
<accession>A0A8S1DVS2</accession>
<dbReference type="OrthoDB" id="445936at2759"/>
<evidence type="ECO:0000256" key="2">
    <source>
        <dbReference type="ARBA" id="ARBA00022473"/>
    </source>
</evidence>
<keyword evidence="12" id="KW-1185">Reference proteome</keyword>
<dbReference type="InterPro" id="IPR003100">
    <property type="entry name" value="PAZ_dom"/>
</dbReference>
<dbReference type="PROSITE" id="PS50821">
    <property type="entry name" value="PAZ"/>
    <property type="match status" value="1"/>
</dbReference>
<dbReference type="GO" id="GO:0005737">
    <property type="term" value="C:cytoplasm"/>
    <property type="evidence" value="ECO:0007669"/>
    <property type="project" value="UniProtKB-SubCell"/>
</dbReference>
<dbReference type="Proteomes" id="UP000494165">
    <property type="component" value="Unassembled WGS sequence"/>
</dbReference>
<evidence type="ECO:0000259" key="9">
    <source>
        <dbReference type="PROSITE" id="PS50821"/>
    </source>
</evidence>
<sequence>MDPPSQGRARGRARGRTFPSEQHASSTPVPGAVPEQLPLVSTHGPGRGRGRGPIFPQAGPSTSAPHEVKYKPKMVFTTKCIENKKGTSGTPLDLYSNFFEVSKLPNYSFYQYCVTFEPEVDRLGERRALLRMNSDRLKGYLFDGTSLFSNIQYQSDPFVLFAQNNNKENVQISLKRTAQLDNTSSNYNQLLNIIANKCLQLMGLTRLGRNYYDPKARVLIHEFGLELWPGYITSIRQHESEVLMCSAITWKVLRHDTVFQAMENAFRQHGHNYMQPLKQAILGVVVMTHYNNRTYRIDDIDFDANPMTKFSLKDDSKSTFVEYYKKRYNITITNLNQPLLVTKVRGTAPGTTETIYLVPELCRLTGLTDEMRGNYQLMASLAKFTRVEPQKRIDSLLNFGRRLVEKREIENELSKWNMSFSPQLIKMQGRELPMETIIQGDASNPRRYESGRNVDWTAKLRSNPLLVGVKMERWIAIVPRPIQQESMSFIGLILQAARGMFMGMNDPLVHYIDNDNVGTYLDEIEKVLSRTVPDILLCMVSTNRADRYAAIKKKCCVERAVPTQVVTKRSMSNRSAMSIATKISIQMNCKVGGAPWSCHNPMKGVMVCGFDATHDSINKSRSYGAFVASLNDEFSKYFSIPFAHSRGCDISNNMATAFETALVKFRKHNDGCLPSRIFMYRDGVGDGQIDYVLNIEVEQIKATLEKHYRGTNYKFAFVIVSKRINTKFFTSGKQNPPPGTVVDDQVTWPERYDFFLVSQSVRQGTVSPTSYNVIFDNTGLDPDKMQRFTYKLTHLYYNWSGTIKVPAPVQYAHKLSELIGQHLHNEPQRDLDERLYYL</sequence>
<dbReference type="AlphaFoldDB" id="A0A8S1DVS2"/>
<keyword evidence="2" id="KW-0217">Developmental protein</keyword>
<dbReference type="InterPro" id="IPR036085">
    <property type="entry name" value="PAZ_dom_sf"/>
</dbReference>
<dbReference type="Pfam" id="PF23278">
    <property type="entry name" value="Piwi_N"/>
    <property type="match status" value="1"/>
</dbReference>
<feature type="compositionally biased region" description="Polar residues" evidence="8">
    <location>
        <begin position="19"/>
        <end position="28"/>
    </location>
</feature>
<evidence type="ECO:0000256" key="8">
    <source>
        <dbReference type="SAM" id="MobiDB-lite"/>
    </source>
</evidence>
<feature type="domain" description="Piwi" evidence="10">
    <location>
        <begin position="535"/>
        <end position="824"/>
    </location>
</feature>
<dbReference type="GO" id="GO:0140965">
    <property type="term" value="P:secondary piRNA processing"/>
    <property type="evidence" value="ECO:0007669"/>
    <property type="project" value="UniProtKB-ARBA"/>
</dbReference>
<evidence type="ECO:0008006" key="13">
    <source>
        <dbReference type="Google" id="ProtNLM"/>
    </source>
</evidence>
<protein>
    <recommendedName>
        <fullName evidence="13">Piwi domain-containing protein</fullName>
    </recommendedName>
</protein>
<evidence type="ECO:0000256" key="6">
    <source>
        <dbReference type="ARBA" id="ARBA00023158"/>
    </source>
</evidence>
<comment type="similarity">
    <text evidence="7">Belongs to the argonaute family. Piwi subfamily.</text>
</comment>
<dbReference type="SUPFAM" id="SSF53098">
    <property type="entry name" value="Ribonuclease H-like"/>
    <property type="match status" value="1"/>
</dbReference>
<dbReference type="FunFam" id="3.30.420.10:FF:000014">
    <property type="entry name" value="Piwi-like RNA-mediated gene silencing 1"/>
    <property type="match status" value="1"/>
</dbReference>
<keyword evidence="4" id="KW-0221">Differentiation</keyword>
<reference evidence="11 12" key="1">
    <citation type="submission" date="2020-04" db="EMBL/GenBank/DDBJ databases">
        <authorList>
            <person name="Alioto T."/>
            <person name="Alioto T."/>
            <person name="Gomez Garrido J."/>
        </authorList>
    </citation>
    <scope>NUCLEOTIDE SEQUENCE [LARGE SCALE GENOMIC DNA]</scope>
</reference>
<evidence type="ECO:0000256" key="7">
    <source>
        <dbReference type="ARBA" id="ARBA00038291"/>
    </source>
</evidence>
<dbReference type="Pfam" id="PF02171">
    <property type="entry name" value="Piwi"/>
    <property type="match status" value="1"/>
</dbReference>
<keyword evidence="3" id="KW-0963">Cytoplasm</keyword>
<dbReference type="InterPro" id="IPR036397">
    <property type="entry name" value="RNaseH_sf"/>
</dbReference>
<dbReference type="Pfam" id="PF02170">
    <property type="entry name" value="PAZ"/>
    <property type="match status" value="1"/>
</dbReference>
<evidence type="ECO:0000259" key="10">
    <source>
        <dbReference type="PROSITE" id="PS50822"/>
    </source>
</evidence>
<dbReference type="FunFam" id="2.170.260.10:FF:000003">
    <property type="entry name" value="Piwi-like RNA-mediated gene silencing 2"/>
    <property type="match status" value="1"/>
</dbReference>
<evidence type="ECO:0000256" key="5">
    <source>
        <dbReference type="ARBA" id="ARBA00022884"/>
    </source>
</evidence>
<dbReference type="EMBL" id="CADEPI010000396">
    <property type="protein sequence ID" value="CAB3385150.1"/>
    <property type="molecule type" value="Genomic_DNA"/>
</dbReference>
<proteinExistence type="inferred from homology"/>
<name>A0A8S1DVS2_9INSE</name>
<keyword evidence="6" id="KW-0943">RNA-mediated gene silencing</keyword>
<dbReference type="Gene3D" id="2.170.260.10">
    <property type="entry name" value="paz domain"/>
    <property type="match status" value="1"/>
</dbReference>
<dbReference type="GO" id="GO:0003723">
    <property type="term" value="F:RNA binding"/>
    <property type="evidence" value="ECO:0007669"/>
    <property type="project" value="UniProtKB-KW"/>
</dbReference>
<evidence type="ECO:0000256" key="4">
    <source>
        <dbReference type="ARBA" id="ARBA00022782"/>
    </source>
</evidence>
<dbReference type="PANTHER" id="PTHR22891">
    <property type="entry name" value="EUKARYOTIC TRANSLATION INITIATION FACTOR 2C"/>
    <property type="match status" value="1"/>
</dbReference>
<dbReference type="Gene3D" id="3.30.420.10">
    <property type="entry name" value="Ribonuclease H-like superfamily/Ribonuclease H"/>
    <property type="match status" value="1"/>
</dbReference>
<evidence type="ECO:0000313" key="11">
    <source>
        <dbReference type="EMBL" id="CAB3385150.1"/>
    </source>
</evidence>
<feature type="domain" description="PAZ" evidence="9">
    <location>
        <begin position="257"/>
        <end position="366"/>
    </location>
</feature>
<dbReference type="GO" id="GO:0030154">
    <property type="term" value="P:cell differentiation"/>
    <property type="evidence" value="ECO:0007669"/>
    <property type="project" value="UniProtKB-KW"/>
</dbReference>
<dbReference type="SMART" id="SM00950">
    <property type="entry name" value="Piwi"/>
    <property type="match status" value="1"/>
</dbReference>
<evidence type="ECO:0000313" key="12">
    <source>
        <dbReference type="Proteomes" id="UP000494165"/>
    </source>
</evidence>
<comment type="caution">
    <text evidence="11">The sequence shown here is derived from an EMBL/GenBank/DDBJ whole genome shotgun (WGS) entry which is preliminary data.</text>
</comment>
<organism evidence="11 12">
    <name type="scientific">Cloeon dipterum</name>
    <dbReference type="NCBI Taxonomy" id="197152"/>
    <lineage>
        <taxon>Eukaryota</taxon>
        <taxon>Metazoa</taxon>
        <taxon>Ecdysozoa</taxon>
        <taxon>Arthropoda</taxon>
        <taxon>Hexapoda</taxon>
        <taxon>Insecta</taxon>
        <taxon>Pterygota</taxon>
        <taxon>Palaeoptera</taxon>
        <taxon>Ephemeroptera</taxon>
        <taxon>Pisciforma</taxon>
        <taxon>Baetidae</taxon>
        <taxon>Cloeon</taxon>
    </lineage>
</organism>
<comment type="subcellular location">
    <subcellularLocation>
        <location evidence="1">Cytoplasm</location>
    </subcellularLocation>
</comment>
<gene>
    <name evidence="11" type="ORF">CLODIP_2_CD11269</name>
</gene>
<dbReference type="Gene3D" id="3.40.50.2300">
    <property type="match status" value="1"/>
</dbReference>